<keyword evidence="1" id="KW-1133">Transmembrane helix</keyword>
<protein>
    <submittedName>
        <fullName evidence="3">Uncharacterized protein</fullName>
    </submittedName>
</protein>
<proteinExistence type="predicted"/>
<organism evidence="4">
    <name type="scientific">Salpingoeca rosetta (strain ATCC 50818 / BSB-021)</name>
    <dbReference type="NCBI Taxonomy" id="946362"/>
    <lineage>
        <taxon>Eukaryota</taxon>
        <taxon>Choanoflagellata</taxon>
        <taxon>Craspedida</taxon>
        <taxon>Salpingoecidae</taxon>
        <taxon>Salpingoeca</taxon>
    </lineage>
</organism>
<evidence type="ECO:0000256" key="1">
    <source>
        <dbReference type="SAM" id="Phobius"/>
    </source>
</evidence>
<dbReference type="Pfam" id="PF15873">
    <property type="entry name" value="DUF4730"/>
    <property type="match status" value="1"/>
</dbReference>
<dbReference type="InterPro" id="IPR031742">
    <property type="entry name" value="DUF4730"/>
</dbReference>
<dbReference type="PANTHER" id="PTHR36878">
    <property type="entry name" value="SMALL INTEGRAL MEMBRANE PROTEIN 30"/>
    <property type="match status" value="1"/>
</dbReference>
<dbReference type="KEGG" id="sre:PTSG_11800"/>
<sequence length="57" mass="5993">MEAVHHMIVAAILSLLLFTPGVEAKMTAGDVIALILGLVLGILGICACLGYYARTHQ</sequence>
<dbReference type="AlphaFoldDB" id="F2TZB8"/>
<dbReference type="RefSeq" id="XP_004997898.1">
    <property type="nucleotide sequence ID" value="XM_004997841.1"/>
</dbReference>
<keyword evidence="4" id="KW-1185">Reference proteome</keyword>
<reference evidence="3" key="1">
    <citation type="submission" date="2009-08" db="EMBL/GenBank/DDBJ databases">
        <title>Annotation of Salpingoeca rosetta.</title>
        <authorList>
            <consortium name="The Broad Institute Genome Sequencing Platform"/>
            <person name="Russ C."/>
            <person name="Cuomo C."/>
            <person name="Burger G."/>
            <person name="Gray M.W."/>
            <person name="Holland P.W.H."/>
            <person name="King N."/>
            <person name="Lang F.B.F."/>
            <person name="Roger A.J."/>
            <person name="Ruiz-Trillo I."/>
            <person name="Young S.K."/>
            <person name="Zeng Q."/>
            <person name="Gargeya S."/>
            <person name="Alvarado L."/>
            <person name="Berlin A."/>
            <person name="Chapman S.B."/>
            <person name="Chen Z."/>
            <person name="Freedman E."/>
            <person name="Gellesch M."/>
            <person name="Goldberg J."/>
            <person name="Griggs A."/>
            <person name="Gujja S."/>
            <person name="Heilman E."/>
            <person name="Heiman D."/>
            <person name="Howarth C."/>
            <person name="Mehta T."/>
            <person name="Neiman D."/>
            <person name="Pearson M."/>
            <person name="Roberts A."/>
            <person name="Saif S."/>
            <person name="Shea T."/>
            <person name="Shenoy N."/>
            <person name="Sisk P."/>
            <person name="Stolte C."/>
            <person name="Sykes S."/>
            <person name="White J."/>
            <person name="Yandava C."/>
            <person name="Haas B."/>
            <person name="Nusbaum C."/>
            <person name="Birren B."/>
        </authorList>
    </citation>
    <scope>NUCLEOTIDE SEQUENCE [LARGE SCALE GENOMIC DNA]</scope>
    <source>
        <strain evidence="3">ATCC 50818</strain>
    </source>
</reference>
<feature type="chain" id="PRO_5003287112" evidence="2">
    <location>
        <begin position="25"/>
        <end position="57"/>
    </location>
</feature>
<keyword evidence="1" id="KW-0812">Transmembrane</keyword>
<dbReference type="InParanoid" id="F2TZB8"/>
<accession>F2TZB8</accession>
<feature type="signal peptide" evidence="2">
    <location>
        <begin position="1"/>
        <end position="24"/>
    </location>
</feature>
<dbReference type="EMBL" id="GL832957">
    <property type="protein sequence ID" value="EGD78942.1"/>
    <property type="molecule type" value="Genomic_DNA"/>
</dbReference>
<keyword evidence="1" id="KW-0472">Membrane</keyword>
<feature type="transmembrane region" description="Helical" evidence="1">
    <location>
        <begin position="34"/>
        <end position="53"/>
    </location>
</feature>
<dbReference type="PANTHER" id="PTHR36878:SF1">
    <property type="entry name" value="SMALL INTEGRAL MEMBRANE PROTEIN 30"/>
    <property type="match status" value="1"/>
</dbReference>
<name>F2TZB8_SALR5</name>
<evidence type="ECO:0000256" key="2">
    <source>
        <dbReference type="SAM" id="SignalP"/>
    </source>
</evidence>
<evidence type="ECO:0000313" key="3">
    <source>
        <dbReference type="EMBL" id="EGD78942.1"/>
    </source>
</evidence>
<keyword evidence="2" id="KW-0732">Signal</keyword>
<dbReference type="GeneID" id="16078493"/>
<dbReference type="Proteomes" id="UP000007799">
    <property type="component" value="Unassembled WGS sequence"/>
</dbReference>
<evidence type="ECO:0000313" key="4">
    <source>
        <dbReference type="Proteomes" id="UP000007799"/>
    </source>
</evidence>
<gene>
    <name evidence="3" type="ORF">PTSG_11800</name>
</gene>